<dbReference type="Proteomes" id="UP000499080">
    <property type="component" value="Unassembled WGS sequence"/>
</dbReference>
<sequence>MNPQAGKPNGLKSKNLGSQAMRSLLLMNPPGNVTFHVHPTGFKRGSISMIVWRPPSFGMSHVHPTGSVAVMASGAGHRAAFCLLE</sequence>
<protein>
    <submittedName>
        <fullName evidence="1">Uncharacterized protein</fullName>
    </submittedName>
</protein>
<comment type="caution">
    <text evidence="1">The sequence shown here is derived from an EMBL/GenBank/DDBJ whole genome shotgun (WGS) entry which is preliminary data.</text>
</comment>
<name>A0A4Y2K3Y6_ARAVE</name>
<proteinExistence type="predicted"/>
<evidence type="ECO:0000313" key="1">
    <source>
        <dbReference type="EMBL" id="GBM96569.1"/>
    </source>
</evidence>
<dbReference type="AlphaFoldDB" id="A0A4Y2K3Y6"/>
<reference evidence="1 2" key="1">
    <citation type="journal article" date="2019" name="Sci. Rep.">
        <title>Orb-weaving spider Araneus ventricosus genome elucidates the spidroin gene catalogue.</title>
        <authorList>
            <person name="Kono N."/>
            <person name="Nakamura H."/>
            <person name="Ohtoshi R."/>
            <person name="Moran D.A.P."/>
            <person name="Shinohara A."/>
            <person name="Yoshida Y."/>
            <person name="Fujiwara M."/>
            <person name="Mori M."/>
            <person name="Tomita M."/>
            <person name="Arakawa K."/>
        </authorList>
    </citation>
    <scope>NUCLEOTIDE SEQUENCE [LARGE SCALE GENOMIC DNA]</scope>
</reference>
<evidence type="ECO:0000313" key="2">
    <source>
        <dbReference type="Proteomes" id="UP000499080"/>
    </source>
</evidence>
<gene>
    <name evidence="1" type="ORF">AVEN_103128_1</name>
</gene>
<keyword evidence="2" id="KW-1185">Reference proteome</keyword>
<organism evidence="1 2">
    <name type="scientific">Araneus ventricosus</name>
    <name type="common">Orbweaver spider</name>
    <name type="synonym">Epeira ventricosa</name>
    <dbReference type="NCBI Taxonomy" id="182803"/>
    <lineage>
        <taxon>Eukaryota</taxon>
        <taxon>Metazoa</taxon>
        <taxon>Ecdysozoa</taxon>
        <taxon>Arthropoda</taxon>
        <taxon>Chelicerata</taxon>
        <taxon>Arachnida</taxon>
        <taxon>Araneae</taxon>
        <taxon>Araneomorphae</taxon>
        <taxon>Entelegynae</taxon>
        <taxon>Araneoidea</taxon>
        <taxon>Araneidae</taxon>
        <taxon>Araneus</taxon>
    </lineage>
</organism>
<dbReference type="EMBL" id="BGPR01004155">
    <property type="protein sequence ID" value="GBM96569.1"/>
    <property type="molecule type" value="Genomic_DNA"/>
</dbReference>
<accession>A0A4Y2K3Y6</accession>